<evidence type="ECO:0000313" key="6">
    <source>
        <dbReference type="EMBL" id="PWR75969.1"/>
    </source>
</evidence>
<reference evidence="6 7" key="1">
    <citation type="submission" date="2018-05" db="EMBL/GenBank/DDBJ databases">
        <title>Draft genome of Methanospirillum stamsii Pt1.</title>
        <authorList>
            <person name="Dueholm M.S."/>
            <person name="Nielsen P.H."/>
            <person name="Bakmann L.F."/>
            <person name="Otzen D.E."/>
        </authorList>
    </citation>
    <scope>NUCLEOTIDE SEQUENCE [LARGE SCALE GENOMIC DNA]</scope>
    <source>
        <strain evidence="6 7">Pt1</strain>
    </source>
</reference>
<keyword evidence="7" id="KW-1185">Reference proteome</keyword>
<evidence type="ECO:0000259" key="5">
    <source>
        <dbReference type="PROSITE" id="PS50944"/>
    </source>
</evidence>
<dbReference type="InterPro" id="IPR050536">
    <property type="entry name" value="DtxR_MntR_Metal-Reg"/>
</dbReference>
<dbReference type="GO" id="GO:0046983">
    <property type="term" value="F:protein dimerization activity"/>
    <property type="evidence" value="ECO:0007669"/>
    <property type="project" value="InterPro"/>
</dbReference>
<keyword evidence="2" id="KW-0805">Transcription regulation</keyword>
<keyword evidence="4" id="KW-0804">Transcription</keyword>
<dbReference type="PANTHER" id="PTHR33238">
    <property type="entry name" value="IRON (METAL) DEPENDENT REPRESSOR, DTXR FAMILY"/>
    <property type="match status" value="1"/>
</dbReference>
<dbReference type="SUPFAM" id="SSF47979">
    <property type="entry name" value="Iron-dependent repressor protein, dimerization domain"/>
    <property type="match status" value="1"/>
</dbReference>
<name>A0A2V2N7Z6_9EURY</name>
<dbReference type="Proteomes" id="UP000245934">
    <property type="component" value="Unassembled WGS sequence"/>
</dbReference>
<keyword evidence="3" id="KW-0238">DNA-binding</keyword>
<dbReference type="RefSeq" id="WP_109939546.1">
    <property type="nucleotide sequence ID" value="NZ_CP176366.1"/>
</dbReference>
<organism evidence="6 7">
    <name type="scientific">Methanospirillum stamsii</name>
    <dbReference type="NCBI Taxonomy" id="1277351"/>
    <lineage>
        <taxon>Archaea</taxon>
        <taxon>Methanobacteriati</taxon>
        <taxon>Methanobacteriota</taxon>
        <taxon>Stenosarchaea group</taxon>
        <taxon>Methanomicrobia</taxon>
        <taxon>Methanomicrobiales</taxon>
        <taxon>Methanospirillaceae</taxon>
        <taxon>Methanospirillum</taxon>
    </lineage>
</organism>
<dbReference type="SMART" id="SM00529">
    <property type="entry name" value="HTH_DTXR"/>
    <property type="match status" value="1"/>
</dbReference>
<comment type="caution">
    <text evidence="6">The sequence shown here is derived from an EMBL/GenBank/DDBJ whole genome shotgun (WGS) entry which is preliminary data.</text>
</comment>
<dbReference type="InterPro" id="IPR022687">
    <property type="entry name" value="HTH_DTXR"/>
</dbReference>
<proteinExistence type="inferred from homology"/>
<dbReference type="EMBL" id="QGMZ01000006">
    <property type="protein sequence ID" value="PWR75969.1"/>
    <property type="molecule type" value="Genomic_DNA"/>
</dbReference>
<dbReference type="InterPro" id="IPR001367">
    <property type="entry name" value="Fe_dep_repressor"/>
</dbReference>
<dbReference type="AlphaFoldDB" id="A0A2V2N7Z6"/>
<dbReference type="GO" id="GO:0003677">
    <property type="term" value="F:DNA binding"/>
    <property type="evidence" value="ECO:0007669"/>
    <property type="project" value="UniProtKB-KW"/>
</dbReference>
<dbReference type="GeneID" id="97607871"/>
<gene>
    <name evidence="6" type="ORF">DLD82_02620</name>
</gene>
<dbReference type="OrthoDB" id="24735at2157"/>
<evidence type="ECO:0000256" key="1">
    <source>
        <dbReference type="ARBA" id="ARBA00007871"/>
    </source>
</evidence>
<evidence type="ECO:0000256" key="2">
    <source>
        <dbReference type="ARBA" id="ARBA00023015"/>
    </source>
</evidence>
<sequence length="145" mass="16177">MAEEKVTRRNEDLLEAIYEISQEKGYAKSRDIAAALKITPATVTDGFKKLQDAGLVNYEPYGGVTLTKEGLGIAKRTKQSHIMLCHLLELVGVDSSVADHDACIMEHGLSKQSYQKLLNMVGFLEECCKDPTIKKQFVEMVLEKK</sequence>
<feature type="domain" description="HTH dtxR-type" evidence="5">
    <location>
        <begin position="1"/>
        <end position="67"/>
    </location>
</feature>
<comment type="similarity">
    <text evidence="1">Belongs to the DtxR/MntR family.</text>
</comment>
<dbReference type="GO" id="GO:0003700">
    <property type="term" value="F:DNA-binding transcription factor activity"/>
    <property type="evidence" value="ECO:0007669"/>
    <property type="project" value="InterPro"/>
</dbReference>
<protein>
    <submittedName>
        <fullName evidence="6">Metal-dependent transcriptional regulator</fullName>
    </submittedName>
</protein>
<evidence type="ECO:0000256" key="3">
    <source>
        <dbReference type="ARBA" id="ARBA00023125"/>
    </source>
</evidence>
<dbReference type="Gene3D" id="1.10.60.10">
    <property type="entry name" value="Iron dependent repressor, metal binding and dimerisation domain"/>
    <property type="match status" value="1"/>
</dbReference>
<dbReference type="Gene3D" id="1.10.10.10">
    <property type="entry name" value="Winged helix-like DNA-binding domain superfamily/Winged helix DNA-binding domain"/>
    <property type="match status" value="1"/>
</dbReference>
<dbReference type="PROSITE" id="PS50944">
    <property type="entry name" value="HTH_DTXR"/>
    <property type="match status" value="1"/>
</dbReference>
<dbReference type="SUPFAM" id="SSF46785">
    <property type="entry name" value="Winged helix' DNA-binding domain"/>
    <property type="match status" value="1"/>
</dbReference>
<dbReference type="InterPro" id="IPR022689">
    <property type="entry name" value="Iron_dep_repressor"/>
</dbReference>
<dbReference type="PANTHER" id="PTHR33238:SF7">
    <property type="entry name" value="IRON-DEPENDENT TRANSCRIPTIONAL REGULATOR"/>
    <property type="match status" value="1"/>
</dbReference>
<evidence type="ECO:0000313" key="7">
    <source>
        <dbReference type="Proteomes" id="UP000245934"/>
    </source>
</evidence>
<dbReference type="GO" id="GO:0046914">
    <property type="term" value="F:transition metal ion binding"/>
    <property type="evidence" value="ECO:0007669"/>
    <property type="project" value="InterPro"/>
</dbReference>
<dbReference type="Pfam" id="PF01325">
    <property type="entry name" value="Fe_dep_repress"/>
    <property type="match status" value="1"/>
</dbReference>
<dbReference type="Pfam" id="PF02742">
    <property type="entry name" value="Fe_dep_repr_C"/>
    <property type="match status" value="1"/>
</dbReference>
<dbReference type="InterPro" id="IPR036421">
    <property type="entry name" value="Fe_dep_repressor_sf"/>
</dbReference>
<dbReference type="InterPro" id="IPR036388">
    <property type="entry name" value="WH-like_DNA-bd_sf"/>
</dbReference>
<evidence type="ECO:0000256" key="4">
    <source>
        <dbReference type="ARBA" id="ARBA00023163"/>
    </source>
</evidence>
<dbReference type="InterPro" id="IPR036390">
    <property type="entry name" value="WH_DNA-bd_sf"/>
</dbReference>
<accession>A0A2V2N7Z6</accession>